<dbReference type="AlphaFoldDB" id="A0A4Y2U897"/>
<dbReference type="Proteomes" id="UP000499080">
    <property type="component" value="Unassembled WGS sequence"/>
</dbReference>
<evidence type="ECO:0000313" key="2">
    <source>
        <dbReference type="Proteomes" id="UP000499080"/>
    </source>
</evidence>
<evidence type="ECO:0000313" key="1">
    <source>
        <dbReference type="EMBL" id="GBO07800.1"/>
    </source>
</evidence>
<reference evidence="1 2" key="1">
    <citation type="journal article" date="2019" name="Sci. Rep.">
        <title>Orb-weaving spider Araneus ventricosus genome elucidates the spidroin gene catalogue.</title>
        <authorList>
            <person name="Kono N."/>
            <person name="Nakamura H."/>
            <person name="Ohtoshi R."/>
            <person name="Moran D.A.P."/>
            <person name="Shinohara A."/>
            <person name="Yoshida Y."/>
            <person name="Fujiwara M."/>
            <person name="Mori M."/>
            <person name="Tomita M."/>
            <person name="Arakawa K."/>
        </authorList>
    </citation>
    <scope>NUCLEOTIDE SEQUENCE [LARGE SCALE GENOMIC DNA]</scope>
</reference>
<keyword evidence="2" id="KW-1185">Reference proteome</keyword>
<name>A0A4Y2U897_ARAVE</name>
<organism evidence="1 2">
    <name type="scientific">Araneus ventricosus</name>
    <name type="common">Orbweaver spider</name>
    <name type="synonym">Epeira ventricosa</name>
    <dbReference type="NCBI Taxonomy" id="182803"/>
    <lineage>
        <taxon>Eukaryota</taxon>
        <taxon>Metazoa</taxon>
        <taxon>Ecdysozoa</taxon>
        <taxon>Arthropoda</taxon>
        <taxon>Chelicerata</taxon>
        <taxon>Arachnida</taxon>
        <taxon>Araneae</taxon>
        <taxon>Araneomorphae</taxon>
        <taxon>Entelegynae</taxon>
        <taxon>Araneoidea</taxon>
        <taxon>Araneidae</taxon>
        <taxon>Araneus</taxon>
    </lineage>
</organism>
<comment type="caution">
    <text evidence="1">The sequence shown here is derived from an EMBL/GenBank/DDBJ whole genome shotgun (WGS) entry which is preliminary data.</text>
</comment>
<gene>
    <name evidence="1" type="ORF">AVEN_269528_1</name>
</gene>
<protein>
    <submittedName>
        <fullName evidence="1">Uncharacterized protein</fullName>
    </submittedName>
</protein>
<dbReference type="EMBL" id="BGPR01033735">
    <property type="protein sequence ID" value="GBO07800.1"/>
    <property type="molecule type" value="Genomic_DNA"/>
</dbReference>
<sequence>MNDLFSATVLQKFRTSGIEKSIISHPGFIKFVQRFEETGRSIQHPRSSDLAEARFTAKRLAMEDGIRVIYRELFDYLRRFEPVRKNDGTLSFQAAADVKDMDLIYSDSLFVSQASRLLFLLRYSLFLEVTLHISCSRSYSQILFCFSESMYGRIDGNALGNDSRQAKVLLSHSLINAGSSFPSSNIFHVGETWNELLIPSTILMPVFS</sequence>
<accession>A0A4Y2U897</accession>
<proteinExistence type="predicted"/>